<reference evidence="1" key="1">
    <citation type="submission" date="2021-02" db="EMBL/GenBank/DDBJ databases">
        <authorList>
            <person name="Nowell W R."/>
        </authorList>
    </citation>
    <scope>NUCLEOTIDE SEQUENCE</scope>
</reference>
<sequence length="109" mass="12787">IIHDDGYFNELIPSANNSFYRIDILNPNGNRTYLINKSTRIQLKNNKRRLIRQDLSNSSIVMSELNPSLKLITSSTMTNRHQIIEFNSTYHFSNSLIHNNEQINSWHLK</sequence>
<organism evidence="1 2">
    <name type="scientific">Adineta steineri</name>
    <dbReference type="NCBI Taxonomy" id="433720"/>
    <lineage>
        <taxon>Eukaryota</taxon>
        <taxon>Metazoa</taxon>
        <taxon>Spiralia</taxon>
        <taxon>Gnathifera</taxon>
        <taxon>Rotifera</taxon>
        <taxon>Eurotatoria</taxon>
        <taxon>Bdelloidea</taxon>
        <taxon>Adinetida</taxon>
        <taxon>Adinetidae</taxon>
        <taxon>Adineta</taxon>
    </lineage>
</organism>
<name>A0A820R1U6_9BILA</name>
<comment type="caution">
    <text evidence="1">The sequence shown here is derived from an EMBL/GenBank/DDBJ whole genome shotgun (WGS) entry which is preliminary data.</text>
</comment>
<protein>
    <submittedName>
        <fullName evidence="1">Uncharacterized protein</fullName>
    </submittedName>
</protein>
<dbReference type="Proteomes" id="UP000663844">
    <property type="component" value="Unassembled WGS sequence"/>
</dbReference>
<accession>A0A820R1U6</accession>
<dbReference type="AlphaFoldDB" id="A0A820R1U6"/>
<feature type="non-terminal residue" evidence="1">
    <location>
        <position position="109"/>
    </location>
</feature>
<evidence type="ECO:0000313" key="1">
    <source>
        <dbReference type="EMBL" id="CAF4430500.1"/>
    </source>
</evidence>
<evidence type="ECO:0000313" key="2">
    <source>
        <dbReference type="Proteomes" id="UP000663844"/>
    </source>
</evidence>
<proteinExistence type="predicted"/>
<dbReference type="EMBL" id="CAJOAZ010030108">
    <property type="protein sequence ID" value="CAF4430500.1"/>
    <property type="molecule type" value="Genomic_DNA"/>
</dbReference>
<gene>
    <name evidence="1" type="ORF">OXD698_LOCUS53200</name>
</gene>
<feature type="non-terminal residue" evidence="1">
    <location>
        <position position="1"/>
    </location>
</feature>